<dbReference type="OrthoDB" id="2299708at2"/>
<dbReference type="InterPro" id="IPR024515">
    <property type="entry name" value="DUF3397"/>
</dbReference>
<name>A0A1G8W4N4_9LACT</name>
<dbReference type="STRING" id="426701.SAMN04488098_100330"/>
<reference evidence="3" key="1">
    <citation type="submission" date="2016-10" db="EMBL/GenBank/DDBJ databases">
        <authorList>
            <person name="Varghese N."/>
            <person name="Submissions S."/>
        </authorList>
    </citation>
    <scope>NUCLEOTIDE SEQUENCE [LARGE SCALE GENOMIC DNA]</scope>
    <source>
        <strain evidence="3">DSM 19181</strain>
    </source>
</reference>
<sequence length="126" mass="14978">MDIIDGSVDLIIIIFYILPIIILLFSKKINRQFRLVNIPVKVVDLLIPYMLILLFFLGKLYFEINFIPYIIIVLSLTGIIIATFRTFVKEELNIYFFFRIWWRYVFLILLTGYIAIGIFITYLAII</sequence>
<dbReference type="AlphaFoldDB" id="A0A1G8W4N4"/>
<protein>
    <recommendedName>
        <fullName evidence="4">DUF3397 domain-containing protein</fullName>
    </recommendedName>
</protein>
<dbReference type="Proteomes" id="UP000199433">
    <property type="component" value="Unassembled WGS sequence"/>
</dbReference>
<organism evidence="2 3">
    <name type="scientific">Alkalibacterium thalassium</name>
    <dbReference type="NCBI Taxonomy" id="426701"/>
    <lineage>
        <taxon>Bacteria</taxon>
        <taxon>Bacillati</taxon>
        <taxon>Bacillota</taxon>
        <taxon>Bacilli</taxon>
        <taxon>Lactobacillales</taxon>
        <taxon>Carnobacteriaceae</taxon>
        <taxon>Alkalibacterium</taxon>
    </lineage>
</organism>
<dbReference type="EMBL" id="FNFK01000003">
    <property type="protein sequence ID" value="SDJ73258.1"/>
    <property type="molecule type" value="Genomic_DNA"/>
</dbReference>
<feature type="transmembrane region" description="Helical" evidence="1">
    <location>
        <begin position="38"/>
        <end position="60"/>
    </location>
</feature>
<keyword evidence="1" id="KW-1133">Transmembrane helix</keyword>
<proteinExistence type="predicted"/>
<feature type="transmembrane region" description="Helical" evidence="1">
    <location>
        <begin position="6"/>
        <end position="26"/>
    </location>
</feature>
<evidence type="ECO:0000313" key="3">
    <source>
        <dbReference type="Proteomes" id="UP000199433"/>
    </source>
</evidence>
<keyword evidence="1" id="KW-0812">Transmembrane</keyword>
<evidence type="ECO:0000256" key="1">
    <source>
        <dbReference type="SAM" id="Phobius"/>
    </source>
</evidence>
<keyword evidence="1" id="KW-0472">Membrane</keyword>
<keyword evidence="3" id="KW-1185">Reference proteome</keyword>
<evidence type="ECO:0008006" key="4">
    <source>
        <dbReference type="Google" id="ProtNLM"/>
    </source>
</evidence>
<dbReference type="Pfam" id="PF11877">
    <property type="entry name" value="DUF3397"/>
    <property type="match status" value="1"/>
</dbReference>
<feature type="transmembrane region" description="Helical" evidence="1">
    <location>
        <begin position="66"/>
        <end position="88"/>
    </location>
</feature>
<gene>
    <name evidence="2" type="ORF">SAMN04488098_100330</name>
</gene>
<evidence type="ECO:0000313" key="2">
    <source>
        <dbReference type="EMBL" id="SDJ73258.1"/>
    </source>
</evidence>
<accession>A0A1G8W4N4</accession>
<dbReference type="RefSeq" id="WP_091264594.1">
    <property type="nucleotide sequence ID" value="NZ_FNFK01000003.1"/>
</dbReference>
<feature type="transmembrane region" description="Helical" evidence="1">
    <location>
        <begin position="100"/>
        <end position="125"/>
    </location>
</feature>